<dbReference type="SUPFAM" id="SSF46785">
    <property type="entry name" value="Winged helix' DNA-binding domain"/>
    <property type="match status" value="1"/>
</dbReference>
<dbReference type="EMBL" id="CP013011">
    <property type="protein sequence ID" value="ALL00287.1"/>
    <property type="molecule type" value="Genomic_DNA"/>
</dbReference>
<evidence type="ECO:0000259" key="1">
    <source>
        <dbReference type="Pfam" id="PF12802"/>
    </source>
</evidence>
<name>A0A0P0N272_9CREN</name>
<dbReference type="Proteomes" id="UP000196694">
    <property type="component" value="Unassembled WGS sequence"/>
</dbReference>
<reference evidence="2 4" key="1">
    <citation type="submission" date="2015-10" db="EMBL/GenBank/DDBJ databases">
        <title>Complete genome sequence of hyperthermophilic archaeon Pyrodictium delaneyi Su06.</title>
        <authorList>
            <person name="Jung J.-H."/>
            <person name="Lin J."/>
            <person name="Holden J.F."/>
            <person name="Park C.-S."/>
        </authorList>
    </citation>
    <scope>NUCLEOTIDE SEQUENCE [LARGE SCALE GENOMIC DNA]</scope>
    <source>
        <strain evidence="2 4">Su06</strain>
    </source>
</reference>
<evidence type="ECO:0000313" key="5">
    <source>
        <dbReference type="Proteomes" id="UP000196694"/>
    </source>
</evidence>
<gene>
    <name evidence="3" type="ORF">Pdsh_07740</name>
    <name evidence="2" type="ORF">Pyrde_0237</name>
</gene>
<dbReference type="GO" id="GO:0003700">
    <property type="term" value="F:DNA-binding transcription factor activity"/>
    <property type="evidence" value="ECO:0007669"/>
    <property type="project" value="InterPro"/>
</dbReference>
<dbReference type="EMBL" id="NCQP01000006">
    <property type="protein sequence ID" value="OWJ54359.1"/>
    <property type="molecule type" value="Genomic_DNA"/>
</dbReference>
<dbReference type="Pfam" id="PF12802">
    <property type="entry name" value="MarR_2"/>
    <property type="match status" value="1"/>
</dbReference>
<keyword evidence="5" id="KW-1185">Reference proteome</keyword>
<organism evidence="2 4">
    <name type="scientific">Pyrodictium delaneyi</name>
    <dbReference type="NCBI Taxonomy" id="1273541"/>
    <lineage>
        <taxon>Archaea</taxon>
        <taxon>Thermoproteota</taxon>
        <taxon>Thermoprotei</taxon>
        <taxon>Desulfurococcales</taxon>
        <taxon>Pyrodictiaceae</taxon>
        <taxon>Pyrodictium</taxon>
    </lineage>
</organism>
<dbReference type="InterPro" id="IPR036388">
    <property type="entry name" value="WH-like_DNA-bd_sf"/>
</dbReference>
<dbReference type="AlphaFoldDB" id="A0A0P0N272"/>
<sequence length="193" mass="20936">MVAGGLTPSQAAVLLAIHRGLDTVDAIARALRVSREVVESIVEELKAAGLVEEYQSGLILKRRRLRLTRQGLDTVPEAMRLMEHAAVAAKKLLREQRLPEDWRWSPQELLLAAPLLPMLGLLTAMEAMMLLSVLTGLALVDDLAWSSSWSDESGYEAVDEAGDVDTGDAYYEDTGDAGFDLGDAGLDGGFDRL</sequence>
<dbReference type="Gene3D" id="1.10.10.10">
    <property type="entry name" value="Winged helix-like DNA-binding domain superfamily/Winged helix DNA-binding domain"/>
    <property type="match status" value="1"/>
</dbReference>
<dbReference type="InterPro" id="IPR000835">
    <property type="entry name" value="HTH_MarR-typ"/>
</dbReference>
<dbReference type="InterPro" id="IPR036390">
    <property type="entry name" value="WH_DNA-bd_sf"/>
</dbReference>
<evidence type="ECO:0000313" key="3">
    <source>
        <dbReference type="EMBL" id="OWJ54359.1"/>
    </source>
</evidence>
<protein>
    <submittedName>
        <fullName evidence="2 3">Transcriptional regulator</fullName>
    </submittedName>
</protein>
<accession>A0A0P0N272</accession>
<evidence type="ECO:0000313" key="4">
    <source>
        <dbReference type="Proteomes" id="UP000058613"/>
    </source>
</evidence>
<evidence type="ECO:0000313" key="2">
    <source>
        <dbReference type="EMBL" id="ALL00287.1"/>
    </source>
</evidence>
<reference evidence="3 5" key="2">
    <citation type="submission" date="2017-05" db="EMBL/GenBank/DDBJ databases">
        <title>The draft genome of the hyperthermophilic archaeon 'Pyrodictium delaneyi strain Hulk', an iron and nitrate reducer, reveals the capacity for sulfate reduction.</title>
        <authorList>
            <person name="Demey L.M."/>
            <person name="Miller C."/>
            <person name="Manzella M."/>
            <person name="Reguera G."/>
            <person name="Kashefi K."/>
        </authorList>
    </citation>
    <scope>NUCLEOTIDE SEQUENCE [LARGE SCALE GENOMIC DNA]</scope>
    <source>
        <strain evidence="3 5">Hulk</strain>
    </source>
</reference>
<dbReference type="Proteomes" id="UP000058613">
    <property type="component" value="Chromosome"/>
</dbReference>
<proteinExistence type="predicted"/>
<dbReference type="KEGG" id="pdl:Pyrde_0237"/>
<dbReference type="STRING" id="1273541.Pyrde_0237"/>
<feature type="domain" description="HTH marR-type" evidence="1">
    <location>
        <begin position="5"/>
        <end position="53"/>
    </location>
</feature>